<dbReference type="InterPro" id="IPR036249">
    <property type="entry name" value="Thioredoxin-like_sf"/>
</dbReference>
<name>V5EML1_KALBG</name>
<dbReference type="GeneID" id="27420500"/>
<accession>V5EML1</accession>
<dbReference type="STRING" id="1365824.V5EML1"/>
<proteinExistence type="inferred from homology"/>
<dbReference type="InterPro" id="IPR013766">
    <property type="entry name" value="Thioredoxin_domain"/>
</dbReference>
<evidence type="ECO:0000256" key="2">
    <source>
        <dbReference type="ARBA" id="ARBA00022729"/>
    </source>
</evidence>
<gene>
    <name evidence="5" type="ORF">PSEUBRA_SCAF3g03885</name>
</gene>
<dbReference type="PANTHER" id="PTHR45672">
    <property type="entry name" value="PROTEIN DISULFIDE-ISOMERASE C17H9.14C-RELATED"/>
    <property type="match status" value="1"/>
</dbReference>
<protein>
    <recommendedName>
        <fullName evidence="4">Thioredoxin domain-containing protein</fullName>
    </recommendedName>
</protein>
<dbReference type="AlphaFoldDB" id="V5EML1"/>
<evidence type="ECO:0000259" key="4">
    <source>
        <dbReference type="PROSITE" id="PS51352"/>
    </source>
</evidence>
<sequence length="161" mass="17822">MPSSTRWLGAIVALLVAATIAIAGTLPAIPAFDPVVPSLTDGNFTTAIRDDMWLVEFYSPYCGHCKRFAPVLHDLAESNFHLRDSSKFNIARVNCVAQGDLCTRENIAAYPALHLYRGGKYLEAYDGDRSYDVLDAYIQARAADHRKLLSLSFSAHHARNH</sequence>
<dbReference type="SUPFAM" id="SSF52833">
    <property type="entry name" value="Thioredoxin-like"/>
    <property type="match status" value="1"/>
</dbReference>
<dbReference type="OrthoDB" id="72053at2759"/>
<dbReference type="InterPro" id="IPR051063">
    <property type="entry name" value="PDI"/>
</dbReference>
<evidence type="ECO:0000313" key="6">
    <source>
        <dbReference type="Proteomes" id="UP000019377"/>
    </source>
</evidence>
<dbReference type="CDD" id="cd02961">
    <property type="entry name" value="PDI_a_family"/>
    <property type="match status" value="1"/>
</dbReference>
<dbReference type="PROSITE" id="PS00194">
    <property type="entry name" value="THIOREDOXIN_1"/>
    <property type="match status" value="1"/>
</dbReference>
<dbReference type="InterPro" id="IPR017937">
    <property type="entry name" value="Thioredoxin_CS"/>
</dbReference>
<dbReference type="GO" id="GO:0005783">
    <property type="term" value="C:endoplasmic reticulum"/>
    <property type="evidence" value="ECO:0007669"/>
    <property type="project" value="TreeGrafter"/>
</dbReference>
<dbReference type="PROSITE" id="PS51352">
    <property type="entry name" value="THIOREDOXIN_2"/>
    <property type="match status" value="1"/>
</dbReference>
<dbReference type="PANTHER" id="PTHR45672:SF3">
    <property type="entry name" value="THIOREDOXIN DOMAIN-CONTAINING PROTEIN 5"/>
    <property type="match status" value="1"/>
</dbReference>
<feature type="chain" id="PRO_5004732538" description="Thioredoxin domain-containing protein" evidence="3">
    <location>
        <begin position="24"/>
        <end position="161"/>
    </location>
</feature>
<dbReference type="eggNOG" id="KOG0191">
    <property type="taxonomic scope" value="Eukaryota"/>
</dbReference>
<dbReference type="GO" id="GO:0006457">
    <property type="term" value="P:protein folding"/>
    <property type="evidence" value="ECO:0007669"/>
    <property type="project" value="TreeGrafter"/>
</dbReference>
<comment type="similarity">
    <text evidence="1">Belongs to the protein disulfide isomerase family.</text>
</comment>
<keyword evidence="2 3" id="KW-0732">Signal</keyword>
<dbReference type="Gene3D" id="3.40.30.10">
    <property type="entry name" value="Glutaredoxin"/>
    <property type="match status" value="1"/>
</dbReference>
<dbReference type="EMBL" id="KI545873">
    <property type="protein sequence ID" value="EST06375.1"/>
    <property type="molecule type" value="Genomic_DNA"/>
</dbReference>
<feature type="domain" description="Thioredoxin" evidence="4">
    <location>
        <begin position="15"/>
        <end position="143"/>
    </location>
</feature>
<dbReference type="Proteomes" id="UP000019377">
    <property type="component" value="Unassembled WGS sequence"/>
</dbReference>
<evidence type="ECO:0000313" key="5">
    <source>
        <dbReference type="EMBL" id="EST06375.1"/>
    </source>
</evidence>
<reference evidence="6" key="1">
    <citation type="journal article" date="2013" name="Genome Announc.">
        <title>Draft genome sequence of Pseudozyma brasiliensis sp. nov. strain GHG001, a high producer of endo-1,4-xylanase isolated from an insect pest of sugarcane.</title>
        <authorList>
            <person name="Oliveira J.V.D.C."/>
            <person name="dos Santos R.A.C."/>
            <person name="Borges T.A."/>
            <person name="Riano-Pachon D.M."/>
            <person name="Goldman G.H."/>
        </authorList>
    </citation>
    <scope>NUCLEOTIDE SEQUENCE [LARGE SCALE GENOMIC DNA]</scope>
    <source>
        <strain evidence="6">GHG001</strain>
    </source>
</reference>
<dbReference type="RefSeq" id="XP_016291364.1">
    <property type="nucleotide sequence ID" value="XM_016437822.1"/>
</dbReference>
<evidence type="ECO:0000256" key="1">
    <source>
        <dbReference type="ARBA" id="ARBA00006347"/>
    </source>
</evidence>
<organism evidence="5 6">
    <name type="scientific">Kalmanozyma brasiliensis (strain GHG001)</name>
    <name type="common">Yeast</name>
    <name type="synonym">Pseudozyma brasiliensis</name>
    <dbReference type="NCBI Taxonomy" id="1365824"/>
    <lineage>
        <taxon>Eukaryota</taxon>
        <taxon>Fungi</taxon>
        <taxon>Dikarya</taxon>
        <taxon>Basidiomycota</taxon>
        <taxon>Ustilaginomycotina</taxon>
        <taxon>Ustilaginomycetes</taxon>
        <taxon>Ustilaginales</taxon>
        <taxon>Ustilaginaceae</taxon>
        <taxon>Kalmanozyma</taxon>
    </lineage>
</organism>
<evidence type="ECO:0000256" key="3">
    <source>
        <dbReference type="SAM" id="SignalP"/>
    </source>
</evidence>
<feature type="signal peptide" evidence="3">
    <location>
        <begin position="1"/>
        <end position="23"/>
    </location>
</feature>
<dbReference type="GO" id="GO:0003756">
    <property type="term" value="F:protein disulfide isomerase activity"/>
    <property type="evidence" value="ECO:0007669"/>
    <property type="project" value="TreeGrafter"/>
</dbReference>
<dbReference type="Pfam" id="PF00085">
    <property type="entry name" value="Thioredoxin"/>
    <property type="match status" value="1"/>
</dbReference>
<dbReference type="OMA" id="WCRHSRN"/>
<keyword evidence="6" id="KW-1185">Reference proteome</keyword>
<dbReference type="HOGENOM" id="CLU_090389_4_4_1"/>